<evidence type="ECO:0000313" key="4">
    <source>
        <dbReference type="Proteomes" id="UP000006727"/>
    </source>
</evidence>
<evidence type="ECO:0000256" key="1">
    <source>
        <dbReference type="SAM" id="SignalP"/>
    </source>
</evidence>
<evidence type="ECO:0000313" key="3">
    <source>
        <dbReference type="EnsemblPlants" id="Pp3c21_1948V3.1"/>
    </source>
</evidence>
<reference evidence="3" key="3">
    <citation type="submission" date="2020-12" db="UniProtKB">
        <authorList>
            <consortium name="EnsemblPlants"/>
        </authorList>
    </citation>
    <scope>IDENTIFICATION</scope>
</reference>
<dbReference type="Gramene" id="Pp3c21_1948V3.1">
    <property type="protein sequence ID" value="Pp3c21_1948V3.1"/>
    <property type="gene ID" value="Pp3c21_1948"/>
</dbReference>
<keyword evidence="4" id="KW-1185">Reference proteome</keyword>
<accession>A0A2K1IQE5</accession>
<gene>
    <name evidence="2" type="ORF">PHYPA_025621</name>
</gene>
<sequence>MLHSMTVGTIDGMCLLMLFPGTQGSHSHATNEWRGEKDSSPLTCCQSTLFGGAVQCGGEFPVPVILRCCAGLDLEGSVRKAPWCFLFHSWRALCQRRLIAAPSRSLVGALTRVIEVAVKRPPRRQRLSVDDRLLLHLWDSV</sequence>
<dbReference type="AlphaFoldDB" id="A0A2K1IQE5"/>
<dbReference type="Proteomes" id="UP000006727">
    <property type="component" value="Chromosome 21"/>
</dbReference>
<evidence type="ECO:0008006" key="5">
    <source>
        <dbReference type="Google" id="ProtNLM"/>
    </source>
</evidence>
<dbReference type="EMBL" id="ABEU02000021">
    <property type="protein sequence ID" value="PNR31500.1"/>
    <property type="molecule type" value="Genomic_DNA"/>
</dbReference>
<feature type="chain" id="PRO_5036042750" description="Secreted protein" evidence="1">
    <location>
        <begin position="25"/>
        <end position="141"/>
    </location>
</feature>
<reference evidence="2 4" key="2">
    <citation type="journal article" date="2018" name="Plant J.">
        <title>The Physcomitrella patens chromosome-scale assembly reveals moss genome structure and evolution.</title>
        <authorList>
            <person name="Lang D."/>
            <person name="Ullrich K.K."/>
            <person name="Murat F."/>
            <person name="Fuchs J."/>
            <person name="Jenkins J."/>
            <person name="Haas F.B."/>
            <person name="Piednoel M."/>
            <person name="Gundlach H."/>
            <person name="Van Bel M."/>
            <person name="Meyberg R."/>
            <person name="Vives C."/>
            <person name="Morata J."/>
            <person name="Symeonidi A."/>
            <person name="Hiss M."/>
            <person name="Muchero W."/>
            <person name="Kamisugi Y."/>
            <person name="Saleh O."/>
            <person name="Blanc G."/>
            <person name="Decker E.L."/>
            <person name="van Gessel N."/>
            <person name="Grimwood J."/>
            <person name="Hayes R.D."/>
            <person name="Graham S.W."/>
            <person name="Gunter L.E."/>
            <person name="McDaniel S.F."/>
            <person name="Hoernstein S.N.W."/>
            <person name="Larsson A."/>
            <person name="Li F.W."/>
            <person name="Perroud P.F."/>
            <person name="Phillips J."/>
            <person name="Ranjan P."/>
            <person name="Rokshar D.S."/>
            <person name="Rothfels C.J."/>
            <person name="Schneider L."/>
            <person name="Shu S."/>
            <person name="Stevenson D.W."/>
            <person name="Thummler F."/>
            <person name="Tillich M."/>
            <person name="Villarreal Aguilar J.C."/>
            <person name="Widiez T."/>
            <person name="Wong G.K."/>
            <person name="Wymore A."/>
            <person name="Zhang Y."/>
            <person name="Zimmer A.D."/>
            <person name="Quatrano R.S."/>
            <person name="Mayer K.F.X."/>
            <person name="Goodstein D."/>
            <person name="Casacuberta J.M."/>
            <person name="Vandepoele K."/>
            <person name="Reski R."/>
            <person name="Cuming A.C."/>
            <person name="Tuskan G.A."/>
            <person name="Maumus F."/>
            <person name="Salse J."/>
            <person name="Schmutz J."/>
            <person name="Rensing S.A."/>
        </authorList>
    </citation>
    <scope>NUCLEOTIDE SEQUENCE [LARGE SCALE GENOMIC DNA]</scope>
    <source>
        <strain evidence="3 4">cv. Gransden 2004</strain>
    </source>
</reference>
<reference evidence="2 4" key="1">
    <citation type="journal article" date="2008" name="Science">
        <title>The Physcomitrella genome reveals evolutionary insights into the conquest of land by plants.</title>
        <authorList>
            <person name="Rensing S."/>
            <person name="Lang D."/>
            <person name="Zimmer A."/>
            <person name="Terry A."/>
            <person name="Salamov A."/>
            <person name="Shapiro H."/>
            <person name="Nishiyama T."/>
            <person name="Perroud P.-F."/>
            <person name="Lindquist E."/>
            <person name="Kamisugi Y."/>
            <person name="Tanahashi T."/>
            <person name="Sakakibara K."/>
            <person name="Fujita T."/>
            <person name="Oishi K."/>
            <person name="Shin-I T."/>
            <person name="Kuroki Y."/>
            <person name="Toyoda A."/>
            <person name="Suzuki Y."/>
            <person name="Hashimoto A."/>
            <person name="Yamaguchi K."/>
            <person name="Sugano A."/>
            <person name="Kohara Y."/>
            <person name="Fujiyama A."/>
            <person name="Anterola A."/>
            <person name="Aoki S."/>
            <person name="Ashton N."/>
            <person name="Barbazuk W.B."/>
            <person name="Barker E."/>
            <person name="Bennetzen J."/>
            <person name="Bezanilla M."/>
            <person name="Blankenship R."/>
            <person name="Cho S.H."/>
            <person name="Dutcher S."/>
            <person name="Estelle M."/>
            <person name="Fawcett J.A."/>
            <person name="Gundlach H."/>
            <person name="Hanada K."/>
            <person name="Heyl A."/>
            <person name="Hicks K.A."/>
            <person name="Hugh J."/>
            <person name="Lohr M."/>
            <person name="Mayer K."/>
            <person name="Melkozernov A."/>
            <person name="Murata T."/>
            <person name="Nelson D."/>
            <person name="Pils B."/>
            <person name="Prigge M."/>
            <person name="Reiss B."/>
            <person name="Renner T."/>
            <person name="Rombauts S."/>
            <person name="Rushton P."/>
            <person name="Sanderfoot A."/>
            <person name="Schween G."/>
            <person name="Shiu S.-H."/>
            <person name="Stueber K."/>
            <person name="Theodoulou F.L."/>
            <person name="Tu H."/>
            <person name="Van de Peer Y."/>
            <person name="Verrier P.J."/>
            <person name="Waters E."/>
            <person name="Wood A."/>
            <person name="Yang L."/>
            <person name="Cove D."/>
            <person name="Cuming A."/>
            <person name="Hasebe M."/>
            <person name="Lucas S."/>
            <person name="Mishler D.B."/>
            <person name="Reski R."/>
            <person name="Grigoriev I."/>
            <person name="Quatrano R.S."/>
            <person name="Boore J.L."/>
        </authorList>
    </citation>
    <scope>NUCLEOTIDE SEQUENCE [LARGE SCALE GENOMIC DNA]</scope>
    <source>
        <strain evidence="3 4">cv. Gransden 2004</strain>
    </source>
</reference>
<dbReference type="EnsemblPlants" id="Pp3c21_1948V3.1">
    <property type="protein sequence ID" value="Pp3c21_1948V3.1"/>
    <property type="gene ID" value="Pp3c21_1948"/>
</dbReference>
<feature type="signal peptide" evidence="1">
    <location>
        <begin position="1"/>
        <end position="24"/>
    </location>
</feature>
<organism evidence="2">
    <name type="scientific">Physcomitrium patens</name>
    <name type="common">Spreading-leaved earth moss</name>
    <name type="synonym">Physcomitrella patens</name>
    <dbReference type="NCBI Taxonomy" id="3218"/>
    <lineage>
        <taxon>Eukaryota</taxon>
        <taxon>Viridiplantae</taxon>
        <taxon>Streptophyta</taxon>
        <taxon>Embryophyta</taxon>
        <taxon>Bryophyta</taxon>
        <taxon>Bryophytina</taxon>
        <taxon>Bryopsida</taxon>
        <taxon>Funariidae</taxon>
        <taxon>Funariales</taxon>
        <taxon>Funariaceae</taxon>
        <taxon>Physcomitrium</taxon>
    </lineage>
</organism>
<proteinExistence type="predicted"/>
<name>A0A2K1IQE5_PHYPA</name>
<protein>
    <recommendedName>
        <fullName evidence="5">Secreted protein</fullName>
    </recommendedName>
</protein>
<dbReference type="InParanoid" id="A0A2K1IQE5"/>
<evidence type="ECO:0000313" key="2">
    <source>
        <dbReference type="EMBL" id="PNR31500.1"/>
    </source>
</evidence>
<keyword evidence="1" id="KW-0732">Signal</keyword>